<reference evidence="1" key="1">
    <citation type="journal article" date="2019" name="Sci. Rep.">
        <title>Draft genome of Tanacetum cinerariifolium, the natural source of mosquito coil.</title>
        <authorList>
            <person name="Yamashiro T."/>
            <person name="Shiraishi A."/>
            <person name="Satake H."/>
            <person name="Nakayama K."/>
        </authorList>
    </citation>
    <scope>NUCLEOTIDE SEQUENCE</scope>
</reference>
<gene>
    <name evidence="1" type="ORF">Tci_009119</name>
</gene>
<evidence type="ECO:0000313" key="1">
    <source>
        <dbReference type="EMBL" id="GEU37141.1"/>
    </source>
</evidence>
<protein>
    <submittedName>
        <fullName evidence="1">Uncharacterized protein</fullName>
    </submittedName>
</protein>
<accession>A0A6L2JJC0</accession>
<dbReference type="AlphaFoldDB" id="A0A6L2JJC0"/>
<comment type="caution">
    <text evidence="1">The sequence shown here is derived from an EMBL/GenBank/DDBJ whole genome shotgun (WGS) entry which is preliminary data.</text>
</comment>
<name>A0A6L2JJC0_TANCI</name>
<organism evidence="1">
    <name type="scientific">Tanacetum cinerariifolium</name>
    <name type="common">Dalmatian daisy</name>
    <name type="synonym">Chrysanthemum cinerariifolium</name>
    <dbReference type="NCBI Taxonomy" id="118510"/>
    <lineage>
        <taxon>Eukaryota</taxon>
        <taxon>Viridiplantae</taxon>
        <taxon>Streptophyta</taxon>
        <taxon>Embryophyta</taxon>
        <taxon>Tracheophyta</taxon>
        <taxon>Spermatophyta</taxon>
        <taxon>Magnoliopsida</taxon>
        <taxon>eudicotyledons</taxon>
        <taxon>Gunneridae</taxon>
        <taxon>Pentapetalae</taxon>
        <taxon>asterids</taxon>
        <taxon>campanulids</taxon>
        <taxon>Asterales</taxon>
        <taxon>Asteraceae</taxon>
        <taxon>Asteroideae</taxon>
        <taxon>Anthemideae</taxon>
        <taxon>Anthemidinae</taxon>
        <taxon>Tanacetum</taxon>
    </lineage>
</organism>
<dbReference type="EMBL" id="BKCJ010000891">
    <property type="protein sequence ID" value="GEU37141.1"/>
    <property type="molecule type" value="Genomic_DNA"/>
</dbReference>
<sequence length="123" mass="14274">MTPKLILGLMINPYSWNNNLSSSWSYNIQATYNNKNTKDPNFSFDRRFHKNQESFLKKQNRSGDWVVANKIKIGALKKTDVCNRKEQVQGNTKTTPTQADCNNNRIHATYSFCLPILRMKTVE</sequence>
<proteinExistence type="predicted"/>